<dbReference type="AlphaFoldDB" id="A0A0R0CEG8"/>
<comment type="caution">
    <text evidence="2">The sequence shown here is derived from an EMBL/GenBank/DDBJ whole genome shotgun (WGS) entry which is preliminary data.</text>
</comment>
<protein>
    <submittedName>
        <fullName evidence="2">PhnA protein</fullName>
    </submittedName>
</protein>
<dbReference type="OrthoDB" id="9810131at2"/>
<dbReference type="Pfam" id="PF03831">
    <property type="entry name" value="YjdM"/>
    <property type="match status" value="1"/>
</dbReference>
<accession>A0A0R0CEG8</accession>
<proteinExistence type="predicted"/>
<feature type="domain" description="Protein YjdM C-terminal" evidence="1">
    <location>
        <begin position="9"/>
        <end position="76"/>
    </location>
</feature>
<sequence length="76" mass="8418">MTDEQDIVVKDSNGTRLADGDSVTLIKDLKVKGTSVTLKRGTLIKNIRLTDDEDLIECNAEKVKGLVLRTEFLKKA</sequence>
<evidence type="ECO:0000259" key="1">
    <source>
        <dbReference type="Pfam" id="PF03831"/>
    </source>
</evidence>
<evidence type="ECO:0000313" key="2">
    <source>
        <dbReference type="EMBL" id="KRG67350.1"/>
    </source>
</evidence>
<dbReference type="PATRIC" id="fig|344882.3.peg.1850"/>
<evidence type="ECO:0000313" key="3">
    <source>
        <dbReference type="Proteomes" id="UP000052052"/>
    </source>
</evidence>
<organism evidence="2 3">
    <name type="scientific">Pseudoxanthomonas dokdonensis</name>
    <dbReference type="NCBI Taxonomy" id="344882"/>
    <lineage>
        <taxon>Bacteria</taxon>
        <taxon>Pseudomonadati</taxon>
        <taxon>Pseudomonadota</taxon>
        <taxon>Gammaproteobacteria</taxon>
        <taxon>Lysobacterales</taxon>
        <taxon>Lysobacteraceae</taxon>
        <taxon>Pseudoxanthomonas</taxon>
    </lineage>
</organism>
<reference evidence="2 3" key="1">
    <citation type="submission" date="2015-05" db="EMBL/GenBank/DDBJ databases">
        <title>Genome sequencing and analysis of members of genus Stenotrophomonas.</title>
        <authorList>
            <person name="Patil P.P."/>
            <person name="Midha S."/>
            <person name="Patil P.B."/>
        </authorList>
    </citation>
    <scope>NUCLEOTIDE SEQUENCE [LARGE SCALE GENOMIC DNA]</scope>
    <source>
        <strain evidence="2 3">DSM 21858</strain>
    </source>
</reference>
<dbReference type="STRING" id="344882.ABB29_15580"/>
<dbReference type="InterPro" id="IPR013988">
    <property type="entry name" value="YjdM_C"/>
</dbReference>
<dbReference type="Proteomes" id="UP000052052">
    <property type="component" value="Unassembled WGS sequence"/>
</dbReference>
<dbReference type="Gene3D" id="2.30.30.40">
    <property type="entry name" value="SH3 Domains"/>
    <property type="match status" value="1"/>
</dbReference>
<dbReference type="EMBL" id="LDJL01000023">
    <property type="protein sequence ID" value="KRG67350.1"/>
    <property type="molecule type" value="Genomic_DNA"/>
</dbReference>
<keyword evidence="3" id="KW-1185">Reference proteome</keyword>
<dbReference type="SUPFAM" id="SSF82057">
    <property type="entry name" value="Prokaryotic SH3-related domain"/>
    <property type="match status" value="1"/>
</dbReference>
<gene>
    <name evidence="2" type="ORF">ABB29_15580</name>
</gene>
<name>A0A0R0CEG8_9GAMM</name>